<dbReference type="EMBL" id="JACOOY010000003">
    <property type="protein sequence ID" value="MBC5664219.1"/>
    <property type="molecule type" value="Genomic_DNA"/>
</dbReference>
<evidence type="ECO:0000259" key="1">
    <source>
        <dbReference type="Pfam" id="PF05175"/>
    </source>
</evidence>
<gene>
    <name evidence="2" type="ORF">H8S07_02805</name>
</gene>
<dbReference type="InterPro" id="IPR007848">
    <property type="entry name" value="Small_mtfrase_dom"/>
</dbReference>
<comment type="caution">
    <text evidence="2">The sequence shown here is derived from an EMBL/GenBank/DDBJ whole genome shotgun (WGS) entry which is preliminary data.</text>
</comment>
<sequence>MIINQKPEERLDDLQIKGYKILQNPGRFCFGMDAVLLSAFADVKKNERALDLGTGTGILPILLHAKYKGQHYTGLEIQPESADMARRSVAYNSLEDKIDIVTGDIKEAAEQFGPASFDVITTNPPYMIGEHGLKNEKEALYIARHEALCTLDDVLAQSAKVLKVKGRFYMVHRPFRLPEIMTKMCNYGLEPKRMRLVYPYVDKEPNMVLIEGRKGGNPRMTVEAPLIVYEKDGSYTQELLKLYAGE</sequence>
<reference evidence="2 3" key="1">
    <citation type="submission" date="2020-08" db="EMBL/GenBank/DDBJ databases">
        <title>Genome public.</title>
        <authorList>
            <person name="Liu C."/>
            <person name="Sun Q."/>
        </authorList>
    </citation>
    <scope>NUCLEOTIDE SEQUENCE [LARGE SCALE GENOMIC DNA]</scope>
    <source>
        <strain evidence="2 3">NSJ-36</strain>
    </source>
</reference>
<dbReference type="SUPFAM" id="SSF53335">
    <property type="entry name" value="S-adenosyl-L-methionine-dependent methyltransferases"/>
    <property type="match status" value="1"/>
</dbReference>
<protein>
    <submittedName>
        <fullName evidence="2">tRNA1(Val) (Adenine(37)-N6)-methyltransferase</fullName>
    </submittedName>
</protein>
<name>A0ABR7EU16_9FIRM</name>
<evidence type="ECO:0000313" key="2">
    <source>
        <dbReference type="EMBL" id="MBC5664219.1"/>
    </source>
</evidence>
<dbReference type="Proteomes" id="UP000647235">
    <property type="component" value="Unassembled WGS sequence"/>
</dbReference>
<feature type="domain" description="Methyltransferase small" evidence="1">
    <location>
        <begin position="34"/>
        <end position="174"/>
    </location>
</feature>
<dbReference type="Gene3D" id="3.40.50.150">
    <property type="entry name" value="Vaccinia Virus protein VP39"/>
    <property type="match status" value="1"/>
</dbReference>
<dbReference type="PANTHER" id="PTHR47739:SF1">
    <property type="entry name" value="TRNA1(VAL) (ADENINE(37)-N6)-METHYLTRANSFERASE"/>
    <property type="match status" value="1"/>
</dbReference>
<dbReference type="InterPro" id="IPR029063">
    <property type="entry name" value="SAM-dependent_MTases_sf"/>
</dbReference>
<dbReference type="InterPro" id="IPR050210">
    <property type="entry name" value="tRNA_Adenine-N(6)_MTase"/>
</dbReference>
<dbReference type="PANTHER" id="PTHR47739">
    <property type="entry name" value="TRNA1(VAL) (ADENINE(37)-N6)-METHYLTRANSFERASE"/>
    <property type="match status" value="1"/>
</dbReference>
<organism evidence="2 3">
    <name type="scientific">Dorea hominis</name>
    <dbReference type="NCBI Taxonomy" id="2763040"/>
    <lineage>
        <taxon>Bacteria</taxon>
        <taxon>Bacillati</taxon>
        <taxon>Bacillota</taxon>
        <taxon>Clostridia</taxon>
        <taxon>Lachnospirales</taxon>
        <taxon>Lachnospiraceae</taxon>
        <taxon>Dorea</taxon>
    </lineage>
</organism>
<evidence type="ECO:0000313" key="3">
    <source>
        <dbReference type="Proteomes" id="UP000647235"/>
    </source>
</evidence>
<dbReference type="CDD" id="cd02440">
    <property type="entry name" value="AdoMet_MTases"/>
    <property type="match status" value="1"/>
</dbReference>
<dbReference type="Pfam" id="PF05175">
    <property type="entry name" value="MTS"/>
    <property type="match status" value="1"/>
</dbReference>
<keyword evidence="3" id="KW-1185">Reference proteome</keyword>
<dbReference type="RefSeq" id="WP_021860430.1">
    <property type="nucleotide sequence ID" value="NZ_JACOOY010000003.1"/>
</dbReference>
<accession>A0ABR7EU16</accession>
<proteinExistence type="predicted"/>